<dbReference type="KEGG" id="dci:103506890"/>
<keyword evidence="4" id="KW-0378">Hydrolase</keyword>
<dbReference type="InterPro" id="IPR017946">
    <property type="entry name" value="PLC-like_Pdiesterase_TIM-brl"/>
</dbReference>
<protein>
    <submittedName>
        <fullName evidence="15">Lysophospholipase D GDPD1-like</fullName>
    </submittedName>
</protein>
<evidence type="ECO:0000259" key="13">
    <source>
        <dbReference type="PROSITE" id="PS51704"/>
    </source>
</evidence>
<dbReference type="GO" id="GO:0004622">
    <property type="term" value="F:phosphatidylcholine lysophospholipase activity"/>
    <property type="evidence" value="ECO:0007669"/>
    <property type="project" value="TreeGrafter"/>
</dbReference>
<dbReference type="RefSeq" id="XP_026677671.1">
    <property type="nucleotide sequence ID" value="XM_026821870.1"/>
</dbReference>
<accession>A0A3Q0IMY9</accession>
<comment type="catalytic activity">
    <reaction evidence="11">
        <text>1-O-(1Z-octadecenyl)-sn-glycero-3-phospho-N-hexadecanoyl-ethanolamine + H2O = 1-O-(1Z-octadecenyl)-sn-glycero-3-phosphate + N-hexadecanoylethanolamine + H(+)</text>
        <dbReference type="Rhea" id="RHEA:53184"/>
        <dbReference type="ChEBI" id="CHEBI:15377"/>
        <dbReference type="ChEBI" id="CHEBI:15378"/>
        <dbReference type="ChEBI" id="CHEBI:71464"/>
        <dbReference type="ChEBI" id="CHEBI:137009"/>
        <dbReference type="ChEBI" id="CHEBI:137017"/>
    </reaction>
    <physiologicalReaction direction="left-to-right" evidence="11">
        <dbReference type="Rhea" id="RHEA:53185"/>
    </physiologicalReaction>
</comment>
<keyword evidence="3" id="KW-0812">Transmembrane</keyword>
<dbReference type="GO" id="GO:0008081">
    <property type="term" value="F:phosphoric diester hydrolase activity"/>
    <property type="evidence" value="ECO:0007669"/>
    <property type="project" value="InterPro"/>
</dbReference>
<reference evidence="15" key="1">
    <citation type="submission" date="2025-08" db="UniProtKB">
        <authorList>
            <consortium name="RefSeq"/>
        </authorList>
    </citation>
    <scope>IDENTIFICATION</scope>
</reference>
<comment type="catalytic activity">
    <reaction evidence="8">
        <text>1-O-hexadecyl-sn-glycero-3-phosphocholine + H2O = 1-O-hexadecyl-sn-glycero-3-phosphate + choline + H(+)</text>
        <dbReference type="Rhea" id="RHEA:41143"/>
        <dbReference type="ChEBI" id="CHEBI:15354"/>
        <dbReference type="ChEBI" id="CHEBI:15377"/>
        <dbReference type="ChEBI" id="CHEBI:15378"/>
        <dbReference type="ChEBI" id="CHEBI:64496"/>
        <dbReference type="ChEBI" id="CHEBI:77580"/>
    </reaction>
    <physiologicalReaction direction="left-to-right" evidence="8">
        <dbReference type="Rhea" id="RHEA:41144"/>
    </physiologicalReaction>
</comment>
<comment type="catalytic activity">
    <reaction evidence="12">
        <text>N,1-di-(9Z-octadecenoyl)-sn-glycero-3-phosphoethanolamine + H2O = N-(9Z-octadecenoyl) ethanolamine + 1-(9Z-octadecenoyl)-sn-glycero-3-phosphate + H(+)</text>
        <dbReference type="Rhea" id="RHEA:56460"/>
        <dbReference type="ChEBI" id="CHEBI:15377"/>
        <dbReference type="ChEBI" id="CHEBI:15378"/>
        <dbReference type="ChEBI" id="CHEBI:71466"/>
        <dbReference type="ChEBI" id="CHEBI:74544"/>
        <dbReference type="ChEBI" id="CHEBI:85222"/>
    </reaction>
    <physiologicalReaction direction="left-to-right" evidence="12">
        <dbReference type="Rhea" id="RHEA:56461"/>
    </physiologicalReaction>
</comment>
<evidence type="ECO:0000256" key="12">
    <source>
        <dbReference type="ARBA" id="ARBA00048947"/>
    </source>
</evidence>
<dbReference type="InterPro" id="IPR030395">
    <property type="entry name" value="GP_PDE_dom"/>
</dbReference>
<dbReference type="STRING" id="121845.A0A3Q0IMY9"/>
<dbReference type="Pfam" id="PF03009">
    <property type="entry name" value="GDPD"/>
    <property type="match status" value="1"/>
</dbReference>
<dbReference type="Proteomes" id="UP000079169">
    <property type="component" value="Unplaced"/>
</dbReference>
<evidence type="ECO:0000313" key="14">
    <source>
        <dbReference type="Proteomes" id="UP000079169"/>
    </source>
</evidence>
<evidence type="ECO:0000256" key="3">
    <source>
        <dbReference type="ARBA" id="ARBA00022692"/>
    </source>
</evidence>
<dbReference type="PROSITE" id="PS51704">
    <property type="entry name" value="GP_PDE"/>
    <property type="match status" value="1"/>
</dbReference>
<evidence type="ECO:0000256" key="9">
    <source>
        <dbReference type="ARBA" id="ARBA00047392"/>
    </source>
</evidence>
<comment type="subcellular location">
    <subcellularLocation>
        <location evidence="1">Membrane</location>
    </subcellularLocation>
</comment>
<gene>
    <name evidence="15" type="primary">LOC103506890</name>
</gene>
<dbReference type="SUPFAM" id="SSF51695">
    <property type="entry name" value="PLC-like phosphodiesterases"/>
    <property type="match status" value="1"/>
</dbReference>
<evidence type="ECO:0000256" key="6">
    <source>
        <dbReference type="ARBA" id="ARBA00023098"/>
    </source>
</evidence>
<evidence type="ECO:0000256" key="1">
    <source>
        <dbReference type="ARBA" id="ARBA00004370"/>
    </source>
</evidence>
<evidence type="ECO:0000256" key="8">
    <source>
        <dbReference type="ARBA" id="ARBA00036083"/>
    </source>
</evidence>
<dbReference type="GeneID" id="103506890"/>
<organism evidence="14 15">
    <name type="scientific">Diaphorina citri</name>
    <name type="common">Asian citrus psyllid</name>
    <dbReference type="NCBI Taxonomy" id="121845"/>
    <lineage>
        <taxon>Eukaryota</taxon>
        <taxon>Metazoa</taxon>
        <taxon>Ecdysozoa</taxon>
        <taxon>Arthropoda</taxon>
        <taxon>Hexapoda</taxon>
        <taxon>Insecta</taxon>
        <taxon>Pterygota</taxon>
        <taxon>Neoptera</taxon>
        <taxon>Paraneoptera</taxon>
        <taxon>Hemiptera</taxon>
        <taxon>Sternorrhyncha</taxon>
        <taxon>Psylloidea</taxon>
        <taxon>Psyllidae</taxon>
        <taxon>Diaphorininae</taxon>
        <taxon>Diaphorina</taxon>
    </lineage>
</organism>
<keyword evidence="6" id="KW-0443">Lipid metabolism</keyword>
<evidence type="ECO:0000256" key="2">
    <source>
        <dbReference type="ARBA" id="ARBA00007277"/>
    </source>
</evidence>
<evidence type="ECO:0000256" key="5">
    <source>
        <dbReference type="ARBA" id="ARBA00022989"/>
    </source>
</evidence>
<dbReference type="GO" id="GO:0046475">
    <property type="term" value="P:glycerophospholipid catabolic process"/>
    <property type="evidence" value="ECO:0007669"/>
    <property type="project" value="TreeGrafter"/>
</dbReference>
<keyword evidence="14" id="KW-1185">Reference proteome</keyword>
<evidence type="ECO:0000313" key="15">
    <source>
        <dbReference type="RefSeq" id="XP_026677671.1"/>
    </source>
</evidence>
<keyword evidence="5" id="KW-1133">Transmembrane helix</keyword>
<dbReference type="InterPro" id="IPR052271">
    <property type="entry name" value="GDPD-Related"/>
</dbReference>
<dbReference type="GO" id="GO:0005789">
    <property type="term" value="C:endoplasmic reticulum membrane"/>
    <property type="evidence" value="ECO:0007669"/>
    <property type="project" value="TreeGrafter"/>
</dbReference>
<proteinExistence type="inferred from homology"/>
<evidence type="ECO:0000256" key="11">
    <source>
        <dbReference type="ARBA" id="ARBA00048580"/>
    </source>
</evidence>
<evidence type="ECO:0000256" key="7">
    <source>
        <dbReference type="ARBA" id="ARBA00023136"/>
    </source>
</evidence>
<evidence type="ECO:0000256" key="10">
    <source>
        <dbReference type="ARBA" id="ARBA00047538"/>
    </source>
</evidence>
<name>A0A3Q0IMY9_DIACI</name>
<feature type="domain" description="GP-PDE" evidence="13">
    <location>
        <begin position="1"/>
        <end position="220"/>
    </location>
</feature>
<dbReference type="PANTHER" id="PTHR42758">
    <property type="entry name" value="PHOSPHATIDYLGLYCEROL PHOSPHOLIPASE C"/>
    <property type="match status" value="1"/>
</dbReference>
<comment type="catalytic activity">
    <reaction evidence="10">
        <text>N-hexadecanoyl-1-(9Z-octadecenoyl)-sn-glycero-3-phosphoethanolamine + H2O = N-hexadecanoylethanolamine + 1-(9Z-octadecenoyl)-sn-glycero-3-phosphate + H(+)</text>
        <dbReference type="Rhea" id="RHEA:53168"/>
        <dbReference type="ChEBI" id="CHEBI:15377"/>
        <dbReference type="ChEBI" id="CHEBI:15378"/>
        <dbReference type="ChEBI" id="CHEBI:71464"/>
        <dbReference type="ChEBI" id="CHEBI:74544"/>
        <dbReference type="ChEBI" id="CHEBI:85217"/>
    </reaction>
    <physiologicalReaction direction="left-to-right" evidence="10">
        <dbReference type="Rhea" id="RHEA:53169"/>
    </physiologicalReaction>
</comment>
<comment type="catalytic activity">
    <reaction evidence="9">
        <text>N-(5Z,8Z,11Z,14Z-eicosatetraenoyl)-1-(9Z-octadecenoyl)-sn-glycero-3-phosphoethanolamine + H2O = N-(5Z,8Z,11Z,14Z-eicosatetraenoyl)-ethanolamine + 1-(9Z-octadecenoyl)-sn-glycero-3-phosphate + H(+)</text>
        <dbReference type="Rhea" id="RHEA:45544"/>
        <dbReference type="ChEBI" id="CHEBI:2700"/>
        <dbReference type="ChEBI" id="CHEBI:15377"/>
        <dbReference type="ChEBI" id="CHEBI:15378"/>
        <dbReference type="ChEBI" id="CHEBI:74544"/>
        <dbReference type="ChEBI" id="CHEBI:85223"/>
    </reaction>
    <physiologicalReaction direction="left-to-right" evidence="9">
        <dbReference type="Rhea" id="RHEA:45545"/>
    </physiologicalReaction>
</comment>
<sequence length="248" mass="29158">MALPYACPDVQQIDFQDLPPLKTNLTLDFDPGVTFESKDQTDRRIPSLEQVFQTFPSVPINIDIKDNDDRLIEHVSRLINRYNRTQHTVWGHVNSKISKKLYKQNPEVNRFFSMQRVAQLLFLYYSGLLPFVPIKETHLEIFLPQIFKKYLKVTSVASKPRLVQLVDFLLIRKSLFEHLQKRGIHVYLWVLNNEEEFEAASKLGVNAIMTDYPTRLDQYLKSGTSVDTKPEDRETIFSRTRRLLRKML</sequence>
<dbReference type="PANTHER" id="PTHR42758:SF2">
    <property type="entry name" value="PHOSPHATIDYLGLYCEROL PHOSPHOLIPASE C"/>
    <property type="match status" value="1"/>
</dbReference>
<dbReference type="Gene3D" id="3.20.20.190">
    <property type="entry name" value="Phosphatidylinositol (PI) phosphodiesterase"/>
    <property type="match status" value="1"/>
</dbReference>
<comment type="similarity">
    <text evidence="2">Belongs to the glycerophosphoryl diester phosphodiesterase family.</text>
</comment>
<evidence type="ECO:0000256" key="4">
    <source>
        <dbReference type="ARBA" id="ARBA00022801"/>
    </source>
</evidence>
<dbReference type="AlphaFoldDB" id="A0A3Q0IMY9"/>
<dbReference type="PaxDb" id="121845-A0A3Q0IMY9"/>
<keyword evidence="7" id="KW-0472">Membrane</keyword>